<sequence>MLKKELRWRLTWDKYVDINLISQAELDAPLMVLLTFNAEIGGALRGSGVVPW</sequence>
<evidence type="ECO:0000313" key="1">
    <source>
        <dbReference type="EMBL" id="QIB36580.1"/>
    </source>
</evidence>
<name>A0A7L5BCI5_9HYPH</name>
<protein>
    <submittedName>
        <fullName evidence="1">Uncharacterized protein</fullName>
    </submittedName>
</protein>
<reference evidence="1 2" key="1">
    <citation type="submission" date="2020-02" db="EMBL/GenBank/DDBJ databases">
        <title>Plant-Promoting Endophytic Bacterium Rhizobium oryzihabitans sp. nov., Isolated from the Root of Rice.</title>
        <authorList>
            <person name="zhao J."/>
            <person name="Zhang G."/>
        </authorList>
    </citation>
    <scope>NUCLEOTIDE SEQUENCE [LARGE SCALE GENOMIC DNA]</scope>
    <source>
        <strain evidence="1 2">M15</strain>
    </source>
</reference>
<dbReference type="AlphaFoldDB" id="A0A7L5BCI5"/>
<dbReference type="EMBL" id="CP048632">
    <property type="protein sequence ID" value="QIB36580.1"/>
    <property type="molecule type" value="Genomic_DNA"/>
</dbReference>
<dbReference type="KEGG" id="roy:G3A56_06540"/>
<organism evidence="1 2">
    <name type="scientific">Rhizobium oryzihabitans</name>
    <dbReference type="NCBI Taxonomy" id="2267833"/>
    <lineage>
        <taxon>Bacteria</taxon>
        <taxon>Pseudomonadati</taxon>
        <taxon>Pseudomonadota</taxon>
        <taxon>Alphaproteobacteria</taxon>
        <taxon>Hyphomicrobiales</taxon>
        <taxon>Rhizobiaceae</taxon>
        <taxon>Rhizobium/Agrobacterium group</taxon>
        <taxon>Rhizobium</taxon>
    </lineage>
</organism>
<dbReference type="RefSeq" id="WP_164055981.1">
    <property type="nucleotide sequence ID" value="NZ_CP048632.1"/>
</dbReference>
<proteinExistence type="predicted"/>
<gene>
    <name evidence="1" type="ORF">G3A56_06540</name>
</gene>
<dbReference type="Proteomes" id="UP000464865">
    <property type="component" value="Chromosome M15-11"/>
</dbReference>
<evidence type="ECO:0000313" key="2">
    <source>
        <dbReference type="Proteomes" id="UP000464865"/>
    </source>
</evidence>
<accession>A0A7L5BCI5</accession>
<keyword evidence="2" id="KW-1185">Reference proteome</keyword>